<keyword evidence="4" id="KW-0572">Peptidoglycan-anchor</keyword>
<keyword evidence="6" id="KW-0812">Transmembrane</keyword>
<organism evidence="9 10">
    <name type="scientific">Micromonospora mirobrigensis</name>
    <dbReference type="NCBI Taxonomy" id="262898"/>
    <lineage>
        <taxon>Bacteria</taxon>
        <taxon>Bacillati</taxon>
        <taxon>Actinomycetota</taxon>
        <taxon>Actinomycetes</taxon>
        <taxon>Micromonosporales</taxon>
        <taxon>Micromonosporaceae</taxon>
        <taxon>Micromonospora</taxon>
    </lineage>
</organism>
<evidence type="ECO:0000256" key="7">
    <source>
        <dbReference type="SAM" id="SignalP"/>
    </source>
</evidence>
<gene>
    <name evidence="9" type="ORF">GA0070564_107311</name>
</gene>
<keyword evidence="6" id="KW-0472">Membrane</keyword>
<keyword evidence="2" id="KW-0964">Secreted</keyword>
<evidence type="ECO:0000313" key="9">
    <source>
        <dbReference type="EMBL" id="SCF40188.1"/>
    </source>
</evidence>
<name>A0A1C5A4R6_9ACTN</name>
<dbReference type="Pfam" id="PF00746">
    <property type="entry name" value="Gram_pos_anchor"/>
    <property type="match status" value="1"/>
</dbReference>
<dbReference type="NCBIfam" id="TIGR01167">
    <property type="entry name" value="LPXTG_anchor"/>
    <property type="match status" value="1"/>
</dbReference>
<keyword evidence="10" id="KW-1185">Reference proteome</keyword>
<feature type="region of interest" description="Disordered" evidence="5">
    <location>
        <begin position="301"/>
        <end position="336"/>
    </location>
</feature>
<keyword evidence="1" id="KW-0134">Cell wall</keyword>
<dbReference type="Proteomes" id="UP000199504">
    <property type="component" value="Unassembled WGS sequence"/>
</dbReference>
<feature type="region of interest" description="Disordered" evidence="5">
    <location>
        <begin position="33"/>
        <end position="61"/>
    </location>
</feature>
<evidence type="ECO:0000313" key="10">
    <source>
        <dbReference type="Proteomes" id="UP000199504"/>
    </source>
</evidence>
<dbReference type="OrthoDB" id="3385569at2"/>
<dbReference type="STRING" id="262898.GA0070564_107311"/>
<proteinExistence type="predicted"/>
<sequence>MFRTLITGSVAAAAAAAAATLALPLAATAAPATPTAAPTASPSATSTPTAPASTKATPTTAADTGRIEAMVDLVNLHGDPWRPVADLTVNLRNESAKPEKAYFMLEVPANLGIDYRYDDCKQQPGGGTRKAICGWAQLGAHDSGIFRLGLVSLAKKPIFGQTDWGSVTGRTASGVSGQKRDFKIVWPDRTSLRLRASAKYDPDASTTVTATVTNTGSFAISGYSLMLRTDAKRLTPACREPSRGHNTCEIERKVRLAPGATDTVKLRLVGLPNRDTLHLTLAPEQRYTNRDTVVVLRLGVAGDESRPAEPTPSRSTAPGQAAGDNSGSGSGAELPRTGATVGTYAMAGGGLVTVGGALLLLRRRRHRFTA</sequence>
<evidence type="ECO:0000256" key="1">
    <source>
        <dbReference type="ARBA" id="ARBA00022512"/>
    </source>
</evidence>
<keyword evidence="6" id="KW-1133">Transmembrane helix</keyword>
<evidence type="ECO:0000256" key="6">
    <source>
        <dbReference type="SAM" id="Phobius"/>
    </source>
</evidence>
<accession>A0A1C5A4R6</accession>
<evidence type="ECO:0000259" key="8">
    <source>
        <dbReference type="Pfam" id="PF00746"/>
    </source>
</evidence>
<feature type="signal peptide" evidence="7">
    <location>
        <begin position="1"/>
        <end position="29"/>
    </location>
</feature>
<evidence type="ECO:0000256" key="2">
    <source>
        <dbReference type="ARBA" id="ARBA00022525"/>
    </source>
</evidence>
<evidence type="ECO:0000256" key="4">
    <source>
        <dbReference type="ARBA" id="ARBA00023088"/>
    </source>
</evidence>
<evidence type="ECO:0000256" key="3">
    <source>
        <dbReference type="ARBA" id="ARBA00022729"/>
    </source>
</evidence>
<dbReference type="RefSeq" id="WP_091612690.1">
    <property type="nucleotide sequence ID" value="NZ_FMCX01000007.1"/>
</dbReference>
<protein>
    <submittedName>
        <fullName evidence="9">LPXTG-motif cell wall anchor domain-containing protein</fullName>
    </submittedName>
</protein>
<dbReference type="InterPro" id="IPR019931">
    <property type="entry name" value="LPXTG_anchor"/>
</dbReference>
<dbReference type="EMBL" id="FMCX01000007">
    <property type="protein sequence ID" value="SCF40188.1"/>
    <property type="molecule type" value="Genomic_DNA"/>
</dbReference>
<dbReference type="AlphaFoldDB" id="A0A1C5A4R6"/>
<feature type="chain" id="PRO_5039385060" evidence="7">
    <location>
        <begin position="30"/>
        <end position="370"/>
    </location>
</feature>
<keyword evidence="3 7" id="KW-0732">Signal</keyword>
<reference evidence="10" key="1">
    <citation type="submission" date="2016-06" db="EMBL/GenBank/DDBJ databases">
        <authorList>
            <person name="Varghese N."/>
            <person name="Submissions Spin"/>
        </authorList>
    </citation>
    <scope>NUCLEOTIDE SEQUENCE [LARGE SCALE GENOMIC DNA]</scope>
    <source>
        <strain evidence="10">DSM 44830</strain>
    </source>
</reference>
<evidence type="ECO:0000256" key="5">
    <source>
        <dbReference type="SAM" id="MobiDB-lite"/>
    </source>
</evidence>
<feature type="transmembrane region" description="Helical" evidence="6">
    <location>
        <begin position="341"/>
        <end position="361"/>
    </location>
</feature>
<feature type="domain" description="Gram-positive cocci surface proteins LPxTG" evidence="8">
    <location>
        <begin position="329"/>
        <end position="365"/>
    </location>
</feature>